<proteinExistence type="predicted"/>
<gene>
    <name evidence="2" type="ORF">BOX37_31175</name>
</gene>
<reference evidence="2" key="1">
    <citation type="submission" date="2016-11" db="EMBL/GenBank/DDBJ databases">
        <authorList>
            <person name="Jaros S."/>
            <person name="Januszkiewicz K."/>
            <person name="Wedrychowicz H."/>
        </authorList>
    </citation>
    <scope>NUCLEOTIDE SEQUENCE [LARGE SCALE GENOMIC DNA]</scope>
    <source>
        <strain evidence="2">Y48</strain>
    </source>
</reference>
<feature type="region of interest" description="Disordered" evidence="1">
    <location>
        <begin position="148"/>
        <end position="176"/>
    </location>
</feature>
<dbReference type="EMBL" id="CP018082">
    <property type="protein sequence ID" value="APE37658.1"/>
    <property type="molecule type" value="Genomic_DNA"/>
</dbReference>
<name>A0A1J0W052_9NOCA</name>
<dbReference type="Proteomes" id="UP000183810">
    <property type="component" value="Chromosome"/>
</dbReference>
<accession>A0A1J0W052</accession>
<dbReference type="RefSeq" id="WP_071930823.1">
    <property type="nucleotide sequence ID" value="NZ_CP018082.1"/>
</dbReference>
<dbReference type="OrthoDB" id="4763377at2"/>
<protein>
    <submittedName>
        <fullName evidence="2">Uncharacterized protein</fullName>
    </submittedName>
</protein>
<sequence length="346" mass="36004">MADISFPAHITVARDTDIDGLPILDAEITVSDDIAALELPPGPAGERGRVGRPGTTFRKMGEIPDAAARPAGLGVEHRGQWWHRLDDNGMDVWTGDSWQHSPAAVGPKGLVAEATSVTVVATMHREELTEPAVQIEPVGGEQRISVTAPAGLRGPKGPAGESGPIGAAPDFDSSSGPSHGGVFTYNRAGGKFVAAPAPLGAGPWAWHESGFIATTEVNTSRLTVATFTIPAQPFAWRPIVYGHLYVGAAATASNHAQGTARLHNSQGQVLATTLPVAGPRTVCLPLTPTYSEEQATRNMSPTSTYATVAAGQSANVIVSIERSQNGSGAISFNNSRSSLVVYARPI</sequence>
<keyword evidence="3" id="KW-1185">Reference proteome</keyword>
<feature type="region of interest" description="Disordered" evidence="1">
    <location>
        <begin position="39"/>
        <end position="58"/>
    </location>
</feature>
<evidence type="ECO:0000313" key="3">
    <source>
        <dbReference type="Proteomes" id="UP000183810"/>
    </source>
</evidence>
<dbReference type="AlphaFoldDB" id="A0A1J0W052"/>
<evidence type="ECO:0000256" key="1">
    <source>
        <dbReference type="SAM" id="MobiDB-lite"/>
    </source>
</evidence>
<evidence type="ECO:0000313" key="2">
    <source>
        <dbReference type="EMBL" id="APE37658.1"/>
    </source>
</evidence>
<organism evidence="2 3">
    <name type="scientific">Nocardia mangyaensis</name>
    <dbReference type="NCBI Taxonomy" id="2213200"/>
    <lineage>
        <taxon>Bacteria</taxon>
        <taxon>Bacillati</taxon>
        <taxon>Actinomycetota</taxon>
        <taxon>Actinomycetes</taxon>
        <taxon>Mycobacteriales</taxon>
        <taxon>Nocardiaceae</taxon>
        <taxon>Nocardia</taxon>
    </lineage>
</organism>
<dbReference type="KEGG" id="nsl:BOX37_31175"/>